<protein>
    <recommendedName>
        <fullName evidence="9">AI-2E family transporter</fullName>
    </recommendedName>
</protein>
<comment type="similarity">
    <text evidence="2">Belongs to the autoinducer-2 exporter (AI-2E) (TC 2.A.86) family.</text>
</comment>
<evidence type="ECO:0000256" key="1">
    <source>
        <dbReference type="ARBA" id="ARBA00004141"/>
    </source>
</evidence>
<comment type="caution">
    <text evidence="7">The sequence shown here is derived from an EMBL/GenBank/DDBJ whole genome shotgun (WGS) entry which is preliminary data.</text>
</comment>
<dbReference type="EMBL" id="MFTO01000001">
    <property type="protein sequence ID" value="OGI64418.1"/>
    <property type="molecule type" value="Genomic_DNA"/>
</dbReference>
<feature type="transmembrane region" description="Helical" evidence="6">
    <location>
        <begin position="263"/>
        <end position="285"/>
    </location>
</feature>
<evidence type="ECO:0000313" key="8">
    <source>
        <dbReference type="Proteomes" id="UP000178985"/>
    </source>
</evidence>
<evidence type="ECO:0000256" key="2">
    <source>
        <dbReference type="ARBA" id="ARBA00009773"/>
    </source>
</evidence>
<feature type="transmembrane region" description="Helical" evidence="6">
    <location>
        <begin position="141"/>
        <end position="163"/>
    </location>
</feature>
<evidence type="ECO:0000256" key="3">
    <source>
        <dbReference type="ARBA" id="ARBA00022692"/>
    </source>
</evidence>
<evidence type="ECO:0000256" key="5">
    <source>
        <dbReference type="ARBA" id="ARBA00023136"/>
    </source>
</evidence>
<feature type="transmembrane region" description="Helical" evidence="6">
    <location>
        <begin position="201"/>
        <end position="220"/>
    </location>
</feature>
<evidence type="ECO:0008006" key="9">
    <source>
        <dbReference type="Google" id="ProtNLM"/>
    </source>
</evidence>
<feature type="transmembrane region" description="Helical" evidence="6">
    <location>
        <begin position="226"/>
        <end position="256"/>
    </location>
</feature>
<keyword evidence="5 6" id="KW-0472">Membrane</keyword>
<gene>
    <name evidence="7" type="ORF">A2733_01265</name>
</gene>
<name>A0A1F6V485_9BACT</name>
<dbReference type="PANTHER" id="PTHR21716">
    <property type="entry name" value="TRANSMEMBRANE PROTEIN"/>
    <property type="match status" value="1"/>
</dbReference>
<dbReference type="AlphaFoldDB" id="A0A1F6V485"/>
<evidence type="ECO:0000256" key="6">
    <source>
        <dbReference type="SAM" id="Phobius"/>
    </source>
</evidence>
<feature type="transmembrane region" description="Helical" evidence="6">
    <location>
        <begin position="32"/>
        <end position="50"/>
    </location>
</feature>
<dbReference type="Pfam" id="PF01594">
    <property type="entry name" value="AI-2E_transport"/>
    <property type="match status" value="1"/>
</dbReference>
<dbReference type="PANTHER" id="PTHR21716:SF4">
    <property type="entry name" value="TRANSMEMBRANE PROTEIN 245"/>
    <property type="match status" value="1"/>
</dbReference>
<accession>A0A1F6V485</accession>
<organism evidence="7 8">
    <name type="scientific">Candidatus Nomurabacteria bacterium RIFCSPHIGHO2_01_FULL_40_20</name>
    <dbReference type="NCBI Taxonomy" id="1801738"/>
    <lineage>
        <taxon>Bacteria</taxon>
        <taxon>Candidatus Nomuraibacteriota</taxon>
    </lineage>
</organism>
<dbReference type="Proteomes" id="UP000178985">
    <property type="component" value="Unassembled WGS sequence"/>
</dbReference>
<feature type="transmembrane region" description="Helical" evidence="6">
    <location>
        <begin position="9"/>
        <end position="26"/>
    </location>
</feature>
<proteinExistence type="inferred from homology"/>
<evidence type="ECO:0000256" key="4">
    <source>
        <dbReference type="ARBA" id="ARBA00022989"/>
    </source>
</evidence>
<keyword evidence="3 6" id="KW-0812">Transmembrane</keyword>
<feature type="transmembrane region" description="Helical" evidence="6">
    <location>
        <begin position="62"/>
        <end position="84"/>
    </location>
</feature>
<evidence type="ECO:0000313" key="7">
    <source>
        <dbReference type="EMBL" id="OGI64418.1"/>
    </source>
</evidence>
<feature type="transmembrane region" description="Helical" evidence="6">
    <location>
        <begin position="297"/>
        <end position="327"/>
    </location>
</feature>
<sequence>MQTKIIERYFFFGLLLATFIFTFFIFQPFWIVLVLSICFSIVLYPFYEWFRERRLPSWLSSLLTVLLFTLVLLGPIAGIGILVFDQSQDVYRSVVEGQGVGTFIDSIDNGVNKLLPQGITFDVKEKISDFVLVVSNNITKIFSTTLSAFFSLTLMLLAIFYFLKDGAKWRQKLVELSPLRDKDDKKIIVRLEKAVNGVIKGYLLIAVIQGLLMGVGFSIFGIPNGALWGVVAAIASLVPMIGTAFVSVPAIIFLFATGHDVSAFGFIIWSVVVVGTVDNLLNPFIVGSKINIPPLFILFAVLGGISIMGPVGVLVGPLAVSLLYTLISIYKSEFKQDTVLQ</sequence>
<reference evidence="7 8" key="1">
    <citation type="journal article" date="2016" name="Nat. Commun.">
        <title>Thousands of microbial genomes shed light on interconnected biogeochemical processes in an aquifer system.</title>
        <authorList>
            <person name="Anantharaman K."/>
            <person name="Brown C.T."/>
            <person name="Hug L.A."/>
            <person name="Sharon I."/>
            <person name="Castelle C.J."/>
            <person name="Probst A.J."/>
            <person name="Thomas B.C."/>
            <person name="Singh A."/>
            <person name="Wilkins M.J."/>
            <person name="Karaoz U."/>
            <person name="Brodie E.L."/>
            <person name="Williams K.H."/>
            <person name="Hubbard S.S."/>
            <person name="Banfield J.F."/>
        </authorList>
    </citation>
    <scope>NUCLEOTIDE SEQUENCE [LARGE SCALE GENOMIC DNA]</scope>
</reference>
<dbReference type="InterPro" id="IPR002549">
    <property type="entry name" value="AI-2E-like"/>
</dbReference>
<dbReference type="GO" id="GO:0016020">
    <property type="term" value="C:membrane"/>
    <property type="evidence" value="ECO:0007669"/>
    <property type="project" value="UniProtKB-SubCell"/>
</dbReference>
<keyword evidence="4 6" id="KW-1133">Transmembrane helix</keyword>
<comment type="subcellular location">
    <subcellularLocation>
        <location evidence="1">Membrane</location>
        <topology evidence="1">Multi-pass membrane protein</topology>
    </subcellularLocation>
</comment>